<evidence type="ECO:0000313" key="7">
    <source>
        <dbReference type="Proteomes" id="UP000256899"/>
    </source>
</evidence>
<evidence type="ECO:0000256" key="1">
    <source>
        <dbReference type="ARBA" id="ARBA00006914"/>
    </source>
</evidence>
<dbReference type="AlphaFoldDB" id="A0A3E0U3E4"/>
<dbReference type="InterPro" id="IPR050221">
    <property type="entry name" value="26S_Proteasome_ATPase"/>
</dbReference>
<dbReference type="InterPro" id="IPR003959">
    <property type="entry name" value="ATPase_AAA_core"/>
</dbReference>
<dbReference type="PANTHER" id="PTHR23073">
    <property type="entry name" value="26S PROTEASOME REGULATORY SUBUNIT"/>
    <property type="match status" value="1"/>
</dbReference>
<organism evidence="6 7">
    <name type="scientific">Thalassotalea euphylliae</name>
    <dbReference type="NCBI Taxonomy" id="1655234"/>
    <lineage>
        <taxon>Bacteria</taxon>
        <taxon>Pseudomonadati</taxon>
        <taxon>Pseudomonadota</taxon>
        <taxon>Gammaproteobacteria</taxon>
        <taxon>Alteromonadales</taxon>
        <taxon>Colwelliaceae</taxon>
        <taxon>Thalassotalea</taxon>
    </lineage>
</organism>
<keyword evidence="2" id="KW-0547">Nucleotide-binding</keyword>
<dbReference type="GO" id="GO:0016887">
    <property type="term" value="F:ATP hydrolysis activity"/>
    <property type="evidence" value="ECO:0007669"/>
    <property type="project" value="InterPro"/>
</dbReference>
<proteinExistence type="inferred from homology"/>
<dbReference type="InterPro" id="IPR027417">
    <property type="entry name" value="P-loop_NTPase"/>
</dbReference>
<evidence type="ECO:0000313" key="6">
    <source>
        <dbReference type="EMBL" id="REL31289.1"/>
    </source>
</evidence>
<keyword evidence="3" id="KW-0067">ATP-binding</keyword>
<protein>
    <submittedName>
        <fullName evidence="6">AAA family ATPase</fullName>
    </submittedName>
</protein>
<evidence type="ECO:0000256" key="3">
    <source>
        <dbReference type="ARBA" id="ARBA00022840"/>
    </source>
</evidence>
<dbReference type="Gene3D" id="3.40.50.300">
    <property type="entry name" value="P-loop containing nucleotide triphosphate hydrolases"/>
    <property type="match status" value="1"/>
</dbReference>
<feature type="domain" description="AAA+ ATPase" evidence="5">
    <location>
        <begin position="148"/>
        <end position="280"/>
    </location>
</feature>
<evidence type="ECO:0000256" key="4">
    <source>
        <dbReference type="SAM" id="MobiDB-lite"/>
    </source>
</evidence>
<reference evidence="7" key="1">
    <citation type="submission" date="2018-08" db="EMBL/GenBank/DDBJ databases">
        <title>Thalassotalea euphylliae genome.</title>
        <authorList>
            <person name="Summers S."/>
            <person name="Rice S.A."/>
            <person name="Freckelton M.L."/>
            <person name="Nedved B.T."/>
            <person name="Hadfield M.G."/>
        </authorList>
    </citation>
    <scope>NUCLEOTIDE SEQUENCE [LARGE SCALE GENOMIC DNA]</scope>
    <source>
        <strain evidence="7">H3</strain>
    </source>
</reference>
<evidence type="ECO:0000259" key="5">
    <source>
        <dbReference type="SMART" id="SM00382"/>
    </source>
</evidence>
<comment type="caution">
    <text evidence="6">The sequence shown here is derived from an EMBL/GenBank/DDBJ whole genome shotgun (WGS) entry which is preliminary data.</text>
</comment>
<accession>A0A3E0U3E4</accession>
<dbReference type="Pfam" id="PF00004">
    <property type="entry name" value="AAA"/>
    <property type="match status" value="1"/>
</dbReference>
<dbReference type="SMART" id="SM00382">
    <property type="entry name" value="AAA"/>
    <property type="match status" value="1"/>
</dbReference>
<gene>
    <name evidence="6" type="ORF">DXX94_11525</name>
</gene>
<dbReference type="RefSeq" id="WP_116016004.1">
    <property type="nucleotide sequence ID" value="NZ_QUOT01000001.1"/>
</dbReference>
<keyword evidence="7" id="KW-1185">Reference proteome</keyword>
<comment type="similarity">
    <text evidence="1">Belongs to the AAA ATPase family.</text>
</comment>
<sequence length="402" mass="44721">MVILLFFITICLLFIFLLFGRSKMISGLESKSGNDLLIGLIEDGLKGDIEGLEMQARRLASKLKKSDPKLSESISKLVSSSGCLRQSSSSHNTPTPVEPDSRQKLLIETYPVILRSQPVWTPAIEKNIERFLRERVMSEELLNEGLLPSRSLLMSGPPGVGKTLTAQSIASKLDLPLLTLDLASVMSSYLGKTGNNIKAVLNYASAFPCVLLLDEFDAIAKKRDDDSDVGELKRLVTVLLQAIDDWPVTSVLVAATNHGDLLDPAIWRRFDSLLEFDYPTPEQVYDFSIQWGFDKPTSTWLSENIVKASLAIIDKKFQQAKKNNILDDKSLLLSLIEVFEFKGAPDDLDIKRELSLELHNLGWTNKQVGEFLGMTGQRAGVLIREMRETVENPQQSLVLAEG</sequence>
<dbReference type="Proteomes" id="UP000256899">
    <property type="component" value="Unassembled WGS sequence"/>
</dbReference>
<name>A0A3E0U3E4_9GAMM</name>
<dbReference type="SUPFAM" id="SSF52540">
    <property type="entry name" value="P-loop containing nucleoside triphosphate hydrolases"/>
    <property type="match status" value="1"/>
</dbReference>
<dbReference type="GO" id="GO:0005524">
    <property type="term" value="F:ATP binding"/>
    <property type="evidence" value="ECO:0007669"/>
    <property type="project" value="UniProtKB-KW"/>
</dbReference>
<dbReference type="EMBL" id="QUOT01000001">
    <property type="protein sequence ID" value="REL31289.1"/>
    <property type="molecule type" value="Genomic_DNA"/>
</dbReference>
<dbReference type="CDD" id="cd19481">
    <property type="entry name" value="RecA-like_protease"/>
    <property type="match status" value="1"/>
</dbReference>
<dbReference type="InterPro" id="IPR003593">
    <property type="entry name" value="AAA+_ATPase"/>
</dbReference>
<evidence type="ECO:0000256" key="2">
    <source>
        <dbReference type="ARBA" id="ARBA00022741"/>
    </source>
</evidence>
<feature type="compositionally biased region" description="Low complexity" evidence="4">
    <location>
        <begin position="81"/>
        <end position="90"/>
    </location>
</feature>
<feature type="region of interest" description="Disordered" evidence="4">
    <location>
        <begin position="81"/>
        <end position="101"/>
    </location>
</feature>